<dbReference type="PROSITE" id="PS51462">
    <property type="entry name" value="NUDIX"/>
    <property type="match status" value="1"/>
</dbReference>
<dbReference type="SUPFAM" id="SSF55811">
    <property type="entry name" value="Nudix"/>
    <property type="match status" value="1"/>
</dbReference>
<dbReference type="RefSeq" id="WP_154521641.1">
    <property type="nucleotide sequence ID" value="NZ_JAXEDB010000030.1"/>
</dbReference>
<protein>
    <submittedName>
        <fullName evidence="4">NUDIX hydrolase</fullName>
    </submittedName>
</protein>
<feature type="domain" description="Nudix hydrolase" evidence="3">
    <location>
        <begin position="44"/>
        <end position="197"/>
    </location>
</feature>
<keyword evidence="2 4" id="KW-0378">Hydrolase</keyword>
<sequence length="206" mass="23800">MKKDQDFIWTPLSVEHIVQDEWIDFRKVKYRYPDGRVFEPFYQYSRRSYSVIVPVTEDGQYLCVRQFRHGIGEVTTEFPAGGIEPRKTENPEQAVSTYGRKAEMEDAQMEDALICAKRELEEETGYVSDKWTHLITIPSNATVADNYAHVYLARDCRKITGQSLDETEDLEAELLTGEEVEHLIKAGKFQQSVHVMAYLLAQRVLA</sequence>
<dbReference type="InterPro" id="IPR015797">
    <property type="entry name" value="NUDIX_hydrolase-like_dom_sf"/>
</dbReference>
<dbReference type="Proteomes" id="UP000481852">
    <property type="component" value="Unassembled WGS sequence"/>
</dbReference>
<accession>A0A6L5X5G9</accession>
<dbReference type="GO" id="GO:0019693">
    <property type="term" value="P:ribose phosphate metabolic process"/>
    <property type="evidence" value="ECO:0007669"/>
    <property type="project" value="TreeGrafter"/>
</dbReference>
<evidence type="ECO:0000313" key="4">
    <source>
        <dbReference type="EMBL" id="MSS13572.1"/>
    </source>
</evidence>
<reference evidence="4 5" key="1">
    <citation type="submission" date="2019-08" db="EMBL/GenBank/DDBJ databases">
        <title>In-depth cultivation of the pig gut microbiome towards novel bacterial diversity and tailored functional studies.</title>
        <authorList>
            <person name="Wylensek D."/>
            <person name="Hitch T.C.A."/>
            <person name="Clavel T."/>
        </authorList>
    </citation>
    <scope>NUCLEOTIDE SEQUENCE [LARGE SCALE GENOMIC DNA]</scope>
    <source>
        <strain evidence="4 5">Oil+RF-744-WCA-WT-11</strain>
    </source>
</reference>
<dbReference type="GO" id="GO:0005829">
    <property type="term" value="C:cytosol"/>
    <property type="evidence" value="ECO:0007669"/>
    <property type="project" value="TreeGrafter"/>
</dbReference>
<evidence type="ECO:0000256" key="1">
    <source>
        <dbReference type="ARBA" id="ARBA00001946"/>
    </source>
</evidence>
<dbReference type="AlphaFoldDB" id="A0A6L5X5G9"/>
<dbReference type="EMBL" id="VULZ01000001">
    <property type="protein sequence ID" value="MSS13572.1"/>
    <property type="molecule type" value="Genomic_DNA"/>
</dbReference>
<gene>
    <name evidence="4" type="ORF">FYJ35_00645</name>
</gene>
<dbReference type="InterPro" id="IPR000086">
    <property type="entry name" value="NUDIX_hydrolase_dom"/>
</dbReference>
<comment type="cofactor">
    <cofactor evidence="1">
        <name>Mg(2+)</name>
        <dbReference type="ChEBI" id="CHEBI:18420"/>
    </cofactor>
</comment>
<dbReference type="GO" id="GO:0016787">
    <property type="term" value="F:hydrolase activity"/>
    <property type="evidence" value="ECO:0007669"/>
    <property type="project" value="UniProtKB-KW"/>
</dbReference>
<dbReference type="GO" id="GO:0006753">
    <property type="term" value="P:nucleoside phosphate metabolic process"/>
    <property type="evidence" value="ECO:0007669"/>
    <property type="project" value="TreeGrafter"/>
</dbReference>
<dbReference type="PANTHER" id="PTHR11839">
    <property type="entry name" value="UDP/ADP-SUGAR PYROPHOSPHATASE"/>
    <property type="match status" value="1"/>
</dbReference>
<evidence type="ECO:0000256" key="2">
    <source>
        <dbReference type="ARBA" id="ARBA00022801"/>
    </source>
</evidence>
<dbReference type="CDD" id="cd03424">
    <property type="entry name" value="NUDIX_ADPRase_Nudt5_UGPPase_Nudt14"/>
    <property type="match status" value="1"/>
</dbReference>
<organism evidence="4 5">
    <name type="scientific">Porcincola intestinalis</name>
    <dbReference type="NCBI Taxonomy" id="2606632"/>
    <lineage>
        <taxon>Bacteria</taxon>
        <taxon>Bacillati</taxon>
        <taxon>Bacillota</taxon>
        <taxon>Clostridia</taxon>
        <taxon>Lachnospirales</taxon>
        <taxon>Lachnospiraceae</taxon>
        <taxon>Porcincola</taxon>
    </lineage>
</organism>
<dbReference type="PANTHER" id="PTHR11839:SF18">
    <property type="entry name" value="NUDIX HYDROLASE DOMAIN-CONTAINING PROTEIN"/>
    <property type="match status" value="1"/>
</dbReference>
<comment type="caution">
    <text evidence="4">The sequence shown here is derived from an EMBL/GenBank/DDBJ whole genome shotgun (WGS) entry which is preliminary data.</text>
</comment>
<proteinExistence type="predicted"/>
<evidence type="ECO:0000259" key="3">
    <source>
        <dbReference type="PROSITE" id="PS51462"/>
    </source>
</evidence>
<keyword evidence="5" id="KW-1185">Reference proteome</keyword>
<evidence type="ECO:0000313" key="5">
    <source>
        <dbReference type="Proteomes" id="UP000481852"/>
    </source>
</evidence>
<name>A0A6L5X5G9_9FIRM</name>
<dbReference type="Gene3D" id="3.90.79.10">
    <property type="entry name" value="Nucleoside Triphosphate Pyrophosphohydrolase"/>
    <property type="match status" value="1"/>
</dbReference>